<gene>
    <name evidence="2" type="ORF">NCTC1542_05365</name>
</gene>
<evidence type="ECO:0000313" key="3">
    <source>
        <dbReference type="Proteomes" id="UP000255389"/>
    </source>
</evidence>
<name>A0A378V055_MYCFO</name>
<feature type="transmembrane region" description="Helical" evidence="1">
    <location>
        <begin position="57"/>
        <end position="75"/>
    </location>
</feature>
<sequence>MKSPDTSQALVGDLGRAIRLPELTSSVQEAFYEPITRVLRAGAVDGSLRHLADPEGSAISIFGAIMLTAMLYNVIRSTKTPDDVAGEVMDFILNGLAPPG</sequence>
<dbReference type="Gene3D" id="1.10.357.10">
    <property type="entry name" value="Tetracycline Repressor, domain 2"/>
    <property type="match status" value="1"/>
</dbReference>
<protein>
    <submittedName>
        <fullName evidence="2">Transcriptional regulatory protein</fullName>
    </submittedName>
</protein>
<reference evidence="2 3" key="1">
    <citation type="submission" date="2018-06" db="EMBL/GenBank/DDBJ databases">
        <authorList>
            <consortium name="Pathogen Informatics"/>
            <person name="Doyle S."/>
        </authorList>
    </citation>
    <scope>NUCLEOTIDE SEQUENCE [LARGE SCALE GENOMIC DNA]</scope>
    <source>
        <strain evidence="2 3">NCTC1542</strain>
    </source>
</reference>
<dbReference type="InterPro" id="IPR036271">
    <property type="entry name" value="Tet_transcr_reg_TetR-rel_C_sf"/>
</dbReference>
<keyword evidence="1" id="KW-1133">Transmembrane helix</keyword>
<keyword evidence="1" id="KW-0812">Transmembrane</keyword>
<dbReference type="SUPFAM" id="SSF48498">
    <property type="entry name" value="Tetracyclin repressor-like, C-terminal domain"/>
    <property type="match status" value="1"/>
</dbReference>
<organism evidence="2 3">
    <name type="scientific">Mycolicibacterium fortuitum</name>
    <name type="common">Mycobacterium fortuitum</name>
    <dbReference type="NCBI Taxonomy" id="1766"/>
    <lineage>
        <taxon>Bacteria</taxon>
        <taxon>Bacillati</taxon>
        <taxon>Actinomycetota</taxon>
        <taxon>Actinomycetes</taxon>
        <taxon>Mycobacteriales</taxon>
        <taxon>Mycobacteriaceae</taxon>
        <taxon>Mycolicibacterium</taxon>
    </lineage>
</organism>
<proteinExistence type="predicted"/>
<dbReference type="Proteomes" id="UP000255389">
    <property type="component" value="Unassembled WGS sequence"/>
</dbReference>
<accession>A0A378V055</accession>
<evidence type="ECO:0000256" key="1">
    <source>
        <dbReference type="SAM" id="Phobius"/>
    </source>
</evidence>
<dbReference type="AlphaFoldDB" id="A0A378V055"/>
<keyword evidence="1" id="KW-0472">Membrane</keyword>
<dbReference type="EMBL" id="UGQY01000004">
    <property type="protein sequence ID" value="SUA03872.1"/>
    <property type="molecule type" value="Genomic_DNA"/>
</dbReference>
<evidence type="ECO:0000313" key="2">
    <source>
        <dbReference type="EMBL" id="SUA03872.1"/>
    </source>
</evidence>